<dbReference type="InterPro" id="IPR000101">
    <property type="entry name" value="GGT_peptidase"/>
</dbReference>
<dbReference type="EMBL" id="CAIIXF020000001">
    <property type="protein sequence ID" value="CAH1774060.1"/>
    <property type="molecule type" value="Genomic_DNA"/>
</dbReference>
<gene>
    <name evidence="3" type="ORF">OFUS_LOCUS1581</name>
</gene>
<evidence type="ECO:0000256" key="1">
    <source>
        <dbReference type="PIRSR" id="PIRSR600101-1"/>
    </source>
</evidence>
<dbReference type="PRINTS" id="PR01210">
    <property type="entry name" value="GGTRANSPTASE"/>
</dbReference>
<dbReference type="GO" id="GO:0036374">
    <property type="term" value="F:glutathione hydrolase activity"/>
    <property type="evidence" value="ECO:0007669"/>
    <property type="project" value="InterPro"/>
</dbReference>
<accession>A0A8J1U8E0</accession>
<organism evidence="3 4">
    <name type="scientific">Owenia fusiformis</name>
    <name type="common">Polychaete worm</name>
    <dbReference type="NCBI Taxonomy" id="6347"/>
    <lineage>
        <taxon>Eukaryota</taxon>
        <taxon>Metazoa</taxon>
        <taxon>Spiralia</taxon>
        <taxon>Lophotrochozoa</taxon>
        <taxon>Annelida</taxon>
        <taxon>Polychaeta</taxon>
        <taxon>Sedentaria</taxon>
        <taxon>Canalipalpata</taxon>
        <taxon>Sabellida</taxon>
        <taxon>Oweniida</taxon>
        <taxon>Oweniidae</taxon>
        <taxon>Owenia</taxon>
    </lineage>
</organism>
<evidence type="ECO:0000313" key="3">
    <source>
        <dbReference type="EMBL" id="CAH1774060.1"/>
    </source>
</evidence>
<feature type="binding site" evidence="2">
    <location>
        <begin position="433"/>
        <end position="435"/>
    </location>
    <ligand>
        <name>L-glutamate</name>
        <dbReference type="ChEBI" id="CHEBI:29985"/>
    </ligand>
</feature>
<dbReference type="PANTHER" id="PTHR11686">
    <property type="entry name" value="GAMMA GLUTAMYL TRANSPEPTIDASE"/>
    <property type="match status" value="1"/>
</dbReference>
<sequence length="460" mass="50420">MSGKQFLYLFLTVCILILASLYFYQAKIPKQGTLILGQTSGRSLHEVYVRGLGDGIHEPPSSNSPMGRYENAAIATDHAKCSKIGKDMMYNGGSAVDAAIAAMLCIGVLHSQSAGIGGGSLATIYDTKKRDVLTLDCREEAPSISNTHMFVQNMDASLTGGLAIGVPSQVAICYKKMHELYGTLPWKALFQPTIEICREGFKIGQAMGAGLERQTRESLNPGMKIFINPDTDEPYQEGDYMRMPDLADTLELIAEKGAQEFYHGDLARSVVNEIQEAGGRIILKDLRSYNVLVKRALNLTLANGNYTVLCPPPPSGGATLLYVLNILDGYNFSADSLATTQKSVLTYHRIIEAFKFAFAKRSLLGDERFTNTDEIVKLMMSKDYAAHIRDIITDEETHDYNYYGAEYDNVENHGTSHLSILGPDGIAVSLTSTINTFYGSKVLGTKTGILYNNNMDDFAT</sequence>
<dbReference type="Proteomes" id="UP000749559">
    <property type="component" value="Unassembled WGS sequence"/>
</dbReference>
<dbReference type="Gene3D" id="3.60.20.40">
    <property type="match status" value="1"/>
</dbReference>
<keyword evidence="4" id="KW-1185">Reference proteome</keyword>
<dbReference type="SUPFAM" id="SSF56235">
    <property type="entry name" value="N-terminal nucleophile aminohydrolases (Ntn hydrolases)"/>
    <property type="match status" value="1"/>
</dbReference>
<feature type="active site" description="Nucleophile" evidence="1">
    <location>
        <position position="415"/>
    </location>
</feature>
<name>A0A8J1U8E0_OWEFU</name>
<dbReference type="AlphaFoldDB" id="A0A8J1U8E0"/>
<evidence type="ECO:0000313" key="4">
    <source>
        <dbReference type="Proteomes" id="UP000749559"/>
    </source>
</evidence>
<proteinExistence type="predicted"/>
<reference evidence="3" key="1">
    <citation type="submission" date="2022-03" db="EMBL/GenBank/DDBJ databases">
        <authorList>
            <person name="Martin C."/>
        </authorList>
    </citation>
    <scope>NUCLEOTIDE SEQUENCE</scope>
</reference>
<dbReference type="FunFam" id="1.10.246.130:FF:000002">
    <property type="entry name" value="glutathione hydrolase 1 proenzyme"/>
    <property type="match status" value="1"/>
</dbReference>
<dbReference type="InterPro" id="IPR029055">
    <property type="entry name" value="Ntn_hydrolases_N"/>
</dbReference>
<dbReference type="Gene3D" id="1.10.246.130">
    <property type="match status" value="1"/>
</dbReference>
<dbReference type="Pfam" id="PF01019">
    <property type="entry name" value="G_glu_transpept"/>
    <property type="match status" value="1"/>
</dbReference>
<comment type="caution">
    <text evidence="3">The sequence shown here is derived from an EMBL/GenBank/DDBJ whole genome shotgun (WGS) entry which is preliminary data.</text>
</comment>
<dbReference type="InterPro" id="IPR043138">
    <property type="entry name" value="GGT_lsub"/>
</dbReference>
<feature type="binding site" evidence="2">
    <location>
        <position position="138"/>
    </location>
    <ligand>
        <name>L-glutamate</name>
        <dbReference type="ChEBI" id="CHEBI:29985"/>
    </ligand>
</feature>
<feature type="binding site" evidence="2">
    <location>
        <position position="457"/>
    </location>
    <ligand>
        <name>L-glutamate</name>
        <dbReference type="ChEBI" id="CHEBI:29985"/>
    </ligand>
</feature>
<dbReference type="GO" id="GO:0006751">
    <property type="term" value="P:glutathione catabolic process"/>
    <property type="evidence" value="ECO:0007669"/>
    <property type="project" value="InterPro"/>
</dbReference>
<dbReference type="GO" id="GO:0005886">
    <property type="term" value="C:plasma membrane"/>
    <property type="evidence" value="ECO:0007669"/>
    <property type="project" value="TreeGrafter"/>
</dbReference>
<dbReference type="InterPro" id="IPR043137">
    <property type="entry name" value="GGT_ssub_C"/>
</dbReference>
<feature type="non-terminal residue" evidence="3">
    <location>
        <position position="1"/>
    </location>
</feature>
<dbReference type="OrthoDB" id="1081007at2759"/>
<dbReference type="PANTHER" id="PTHR11686:SF9">
    <property type="entry name" value="RE13973P"/>
    <property type="match status" value="1"/>
</dbReference>
<evidence type="ECO:0000256" key="2">
    <source>
        <dbReference type="PIRSR" id="PIRSR600101-2"/>
    </source>
</evidence>
<protein>
    <submittedName>
        <fullName evidence="3">Uncharacterized protein</fullName>
    </submittedName>
</protein>